<evidence type="ECO:0000313" key="1">
    <source>
        <dbReference type="EMBL" id="MEK8090436.1"/>
    </source>
</evidence>
<dbReference type="EMBL" id="JBBPCO010000012">
    <property type="protein sequence ID" value="MEK8090436.1"/>
    <property type="molecule type" value="Genomic_DNA"/>
</dbReference>
<comment type="caution">
    <text evidence="1">The sequence shown here is derived from an EMBL/GenBank/DDBJ whole genome shotgun (WGS) entry which is preliminary data.</text>
</comment>
<sequence length="102" mass="11284">MTTRKSTPKLRGEKFTAPKYEQVRYPFETMPATSEVQGSRTQIERGSGDLAHFAAGEPAPWQGIYTCSFCEEPLGVEADGVIQQCPSCGRADVEFTYSGQRE</sequence>
<accession>A0ABU9DBS9</accession>
<evidence type="ECO:0008006" key="3">
    <source>
        <dbReference type="Google" id="ProtNLM"/>
    </source>
</evidence>
<keyword evidence="2" id="KW-1185">Reference proteome</keyword>
<organism evidence="1 2">
    <name type="scientific">Thermithiobacillus plumbiphilus</name>
    <dbReference type="NCBI Taxonomy" id="1729899"/>
    <lineage>
        <taxon>Bacteria</taxon>
        <taxon>Pseudomonadati</taxon>
        <taxon>Pseudomonadota</taxon>
        <taxon>Acidithiobacillia</taxon>
        <taxon>Acidithiobacillales</taxon>
        <taxon>Thermithiobacillaceae</taxon>
        <taxon>Thermithiobacillus</taxon>
    </lineage>
</organism>
<evidence type="ECO:0000313" key="2">
    <source>
        <dbReference type="Proteomes" id="UP001446205"/>
    </source>
</evidence>
<dbReference type="Proteomes" id="UP001446205">
    <property type="component" value="Unassembled WGS sequence"/>
</dbReference>
<dbReference type="RefSeq" id="WP_341371492.1">
    <property type="nucleotide sequence ID" value="NZ_JBBPCO010000012.1"/>
</dbReference>
<proteinExistence type="predicted"/>
<gene>
    <name evidence="1" type="ORF">WOB96_11770</name>
</gene>
<protein>
    <recommendedName>
        <fullName evidence="3">Rubredoxin-like domain-containing protein</fullName>
    </recommendedName>
</protein>
<name>A0ABU9DBS9_9PROT</name>
<reference evidence="1 2" key="1">
    <citation type="submission" date="2024-04" db="EMBL/GenBank/DDBJ databases">
        <authorList>
            <person name="Abashina T."/>
            <person name="Shaikin A."/>
        </authorList>
    </citation>
    <scope>NUCLEOTIDE SEQUENCE [LARGE SCALE GENOMIC DNA]</scope>
    <source>
        <strain evidence="1 2">AAFK</strain>
    </source>
</reference>